<dbReference type="VEuPathDB" id="FungiDB:Z519_07317"/>
<feature type="compositionally biased region" description="Polar residues" evidence="1">
    <location>
        <begin position="337"/>
        <end position="354"/>
    </location>
</feature>
<feature type="region of interest" description="Disordered" evidence="1">
    <location>
        <begin position="479"/>
        <end position="498"/>
    </location>
</feature>
<feature type="compositionally biased region" description="Low complexity" evidence="1">
    <location>
        <begin position="87"/>
        <end position="101"/>
    </location>
</feature>
<dbReference type="EMBL" id="KN846989">
    <property type="protein sequence ID" value="KIW92333.1"/>
    <property type="molecule type" value="Genomic_DNA"/>
</dbReference>
<feature type="compositionally biased region" description="Polar residues" evidence="1">
    <location>
        <begin position="72"/>
        <end position="86"/>
    </location>
</feature>
<gene>
    <name evidence="2" type="ORF">Z519_07317</name>
</gene>
<feature type="compositionally biased region" description="Polar residues" evidence="1">
    <location>
        <begin position="162"/>
        <end position="178"/>
    </location>
</feature>
<organism evidence="2 3">
    <name type="scientific">Cladophialophora bantiana (strain ATCC 10958 / CBS 173.52 / CDC B-1940 / NIH 8579)</name>
    <name type="common">Xylohypha bantiana</name>
    <dbReference type="NCBI Taxonomy" id="1442370"/>
    <lineage>
        <taxon>Eukaryota</taxon>
        <taxon>Fungi</taxon>
        <taxon>Dikarya</taxon>
        <taxon>Ascomycota</taxon>
        <taxon>Pezizomycotina</taxon>
        <taxon>Eurotiomycetes</taxon>
        <taxon>Chaetothyriomycetidae</taxon>
        <taxon>Chaetothyriales</taxon>
        <taxon>Herpotrichiellaceae</taxon>
        <taxon>Cladophialophora</taxon>
    </lineage>
</organism>
<feature type="region of interest" description="Disordered" evidence="1">
    <location>
        <begin position="1"/>
        <end position="108"/>
    </location>
</feature>
<feature type="region of interest" description="Disordered" evidence="1">
    <location>
        <begin position="151"/>
        <end position="183"/>
    </location>
</feature>
<sequence>MGMGPSVVSASDNSSQTLSISPEQNTIVTTSSLSNETISPTVGGTASSSTSWSFGSTTSSASNTAPTPTTSLVSNMTIASGENNFPTPSSESSISTTNGTTVPGSSNSFPVTFTTLQSTTTIWSLPPYGLSCSYLSGSSCVPQHGTRPAWATGRPTGGPLWTNVSSPASGYTSPAETDTSLESDDTVITITMKATPSPITPSPVTPPPEEITLTATVPGKSIHISFNHSGQGTASPSGTDPESGSPWRSDSGPITITIVVGSNMTSIISSQPLASTISPSNSSLVSAISNSASTSSSESQGVPGPASEPFTSSIPTPSAGSSSGASSVESISSPITNATTSSTEISPGNSTATGLGNATTTSALSSNSGILSASITSLPYWTNATSSAPCSLTPSYLWHDWNWTMPSASSYSNNPNTANITLTSSTGLESMSQPTTPNSSNATITKDNNGNQPVETSTTPSTGAYNTVHNSTITALSSLPGVLTDTPSSASQPTNGSITPTTGDWFAMTTLGDGSVLTTFSTHFGLALPASEPSNNVAMSLSSPVGRHVVIPPRRMAGWVRMEGN</sequence>
<feature type="compositionally biased region" description="Low complexity" evidence="1">
    <location>
        <begin position="39"/>
        <end position="71"/>
    </location>
</feature>
<dbReference type="OrthoDB" id="4160054at2759"/>
<evidence type="ECO:0000313" key="3">
    <source>
        <dbReference type="Proteomes" id="UP000053789"/>
    </source>
</evidence>
<keyword evidence="3" id="KW-1185">Reference proteome</keyword>
<protein>
    <submittedName>
        <fullName evidence="2">Uncharacterized protein</fullName>
    </submittedName>
</protein>
<dbReference type="HOGENOM" id="CLU_424514_0_0_1"/>
<feature type="region of interest" description="Disordered" evidence="1">
    <location>
        <begin position="427"/>
        <end position="466"/>
    </location>
</feature>
<feature type="compositionally biased region" description="Polar residues" evidence="1">
    <location>
        <begin position="8"/>
        <end position="38"/>
    </location>
</feature>
<dbReference type="Proteomes" id="UP000053789">
    <property type="component" value="Unassembled WGS sequence"/>
</dbReference>
<feature type="compositionally biased region" description="Polar residues" evidence="1">
    <location>
        <begin position="224"/>
        <end position="253"/>
    </location>
</feature>
<name>A0A0D2HGC3_CLAB1</name>
<feature type="compositionally biased region" description="Polar residues" evidence="1">
    <location>
        <begin position="485"/>
        <end position="498"/>
    </location>
</feature>
<dbReference type="AlphaFoldDB" id="A0A0D2HGC3"/>
<evidence type="ECO:0000256" key="1">
    <source>
        <dbReference type="SAM" id="MobiDB-lite"/>
    </source>
</evidence>
<proteinExistence type="predicted"/>
<feature type="compositionally biased region" description="Low complexity" evidence="1">
    <location>
        <begin position="311"/>
        <end position="336"/>
    </location>
</feature>
<feature type="region of interest" description="Disordered" evidence="1">
    <location>
        <begin position="222"/>
        <end position="253"/>
    </location>
</feature>
<evidence type="ECO:0000313" key="2">
    <source>
        <dbReference type="EMBL" id="KIW92333.1"/>
    </source>
</evidence>
<reference evidence="2" key="1">
    <citation type="submission" date="2015-01" db="EMBL/GenBank/DDBJ databases">
        <title>The Genome Sequence of Cladophialophora bantiana CBS 173.52.</title>
        <authorList>
            <consortium name="The Broad Institute Genomics Platform"/>
            <person name="Cuomo C."/>
            <person name="de Hoog S."/>
            <person name="Gorbushina A."/>
            <person name="Stielow B."/>
            <person name="Teixiera M."/>
            <person name="Abouelleil A."/>
            <person name="Chapman S.B."/>
            <person name="Priest M."/>
            <person name="Young S.K."/>
            <person name="Wortman J."/>
            <person name="Nusbaum C."/>
            <person name="Birren B."/>
        </authorList>
    </citation>
    <scope>NUCLEOTIDE SEQUENCE [LARGE SCALE GENOMIC DNA]</scope>
    <source>
        <strain evidence="2">CBS 173.52</strain>
    </source>
</reference>
<dbReference type="RefSeq" id="XP_016619002.1">
    <property type="nucleotide sequence ID" value="XM_016765052.1"/>
</dbReference>
<accession>A0A0D2HGC3</accession>
<dbReference type="GeneID" id="27700245"/>
<feature type="region of interest" description="Disordered" evidence="1">
    <location>
        <begin position="292"/>
        <end position="354"/>
    </location>
</feature>